<evidence type="ECO:0000313" key="2">
    <source>
        <dbReference type="EMBL" id="WBO23094.1"/>
    </source>
</evidence>
<keyword evidence="3" id="KW-1185">Reference proteome</keyword>
<accession>A0ABY7NNJ1</accession>
<gene>
    <name evidence="2" type="ORF">PBT88_02840</name>
</gene>
<evidence type="ECO:0008006" key="4">
    <source>
        <dbReference type="Google" id="ProtNLM"/>
    </source>
</evidence>
<organism evidence="2 3">
    <name type="scientific">Sphingomonas abietis</name>
    <dbReference type="NCBI Taxonomy" id="3012344"/>
    <lineage>
        <taxon>Bacteria</taxon>
        <taxon>Pseudomonadati</taxon>
        <taxon>Pseudomonadota</taxon>
        <taxon>Alphaproteobacteria</taxon>
        <taxon>Sphingomonadales</taxon>
        <taxon>Sphingomonadaceae</taxon>
        <taxon>Sphingomonas</taxon>
    </lineage>
</organism>
<reference evidence="2 3" key="1">
    <citation type="submission" date="2022-12" db="EMBL/GenBank/DDBJ databases">
        <title>Sphingomonas abieness sp. nov., an endophytic bacterium isolated from Abies koreana.</title>
        <authorList>
            <person name="Jiang L."/>
            <person name="Lee J."/>
        </authorList>
    </citation>
    <scope>NUCLEOTIDE SEQUENCE [LARGE SCALE GENOMIC DNA]</scope>
    <source>
        <strain evidence="3">PAMB 00755</strain>
    </source>
</reference>
<protein>
    <recommendedName>
        <fullName evidence="4">DUF4189 domain-containing protein</fullName>
    </recommendedName>
</protein>
<evidence type="ECO:0000256" key="1">
    <source>
        <dbReference type="SAM" id="MobiDB-lite"/>
    </source>
</evidence>
<dbReference type="RefSeq" id="WP_270077731.1">
    <property type="nucleotide sequence ID" value="NZ_CP115174.1"/>
</dbReference>
<proteinExistence type="predicted"/>
<name>A0ABY7NNJ1_9SPHN</name>
<feature type="region of interest" description="Disordered" evidence="1">
    <location>
        <begin position="151"/>
        <end position="172"/>
    </location>
</feature>
<evidence type="ECO:0000313" key="3">
    <source>
        <dbReference type="Proteomes" id="UP001210865"/>
    </source>
</evidence>
<dbReference type="Proteomes" id="UP001210865">
    <property type="component" value="Chromosome"/>
</dbReference>
<sequence length="172" mass="17786">MPAFAAVRSIAIAVVGFLFGLMLAALALPIAARAEAPKATATAPAAPAGTAKQPVDNDAKTISIVVYGDDACPQSNGDEIVVCAREPEGERYRIPKRFRGKKAEPAVGNSWANKNRSLDDAGRMAAGIPDTCSAVGTGGQSGCYSQFLGQAAAAQRQRKQDQSDSPDGIPQN</sequence>
<dbReference type="EMBL" id="CP115174">
    <property type="protein sequence ID" value="WBO23094.1"/>
    <property type="molecule type" value="Genomic_DNA"/>
</dbReference>